<dbReference type="AlphaFoldDB" id="A0AAN8VF98"/>
<feature type="compositionally biased region" description="Polar residues" evidence="10">
    <location>
        <begin position="15"/>
        <end position="34"/>
    </location>
</feature>
<dbReference type="EMBL" id="JBAMMX010000009">
    <property type="protein sequence ID" value="KAK6933190.1"/>
    <property type="molecule type" value="Genomic_DNA"/>
</dbReference>
<keyword evidence="3 9" id="KW-0862">Zinc</keyword>
<proteinExistence type="predicted"/>
<evidence type="ECO:0000256" key="8">
    <source>
        <dbReference type="PROSITE-ProRule" id="PRU00071"/>
    </source>
</evidence>
<feature type="domain" description="Dof-type" evidence="11">
    <location>
        <begin position="72"/>
        <end position="126"/>
    </location>
</feature>
<dbReference type="Proteomes" id="UP001370490">
    <property type="component" value="Unassembled WGS sequence"/>
</dbReference>
<dbReference type="InterPro" id="IPR003851">
    <property type="entry name" value="Znf_Dof"/>
</dbReference>
<dbReference type="PROSITE" id="PS50884">
    <property type="entry name" value="ZF_DOF_2"/>
    <property type="match status" value="1"/>
</dbReference>
<evidence type="ECO:0000256" key="2">
    <source>
        <dbReference type="ARBA" id="ARBA00022771"/>
    </source>
</evidence>
<evidence type="ECO:0000256" key="6">
    <source>
        <dbReference type="ARBA" id="ARBA00023163"/>
    </source>
</evidence>
<keyword evidence="4 9" id="KW-0805">Transcription regulation</keyword>
<comment type="caution">
    <text evidence="12">The sequence shown here is derived from an EMBL/GenBank/DDBJ whole genome shotgun (WGS) entry which is preliminary data.</text>
</comment>
<evidence type="ECO:0000313" key="12">
    <source>
        <dbReference type="EMBL" id="KAK6933190.1"/>
    </source>
</evidence>
<keyword evidence="13" id="KW-1185">Reference proteome</keyword>
<feature type="region of interest" description="Disordered" evidence="10">
    <location>
        <begin position="11"/>
        <end position="53"/>
    </location>
</feature>
<keyword evidence="6 9" id="KW-0804">Transcription</keyword>
<comment type="function">
    <text evidence="9">Transcription factor that binds specifically to a 5'-AA[AG]G-3' consensus core sequence.</text>
</comment>
<evidence type="ECO:0000256" key="4">
    <source>
        <dbReference type="ARBA" id="ARBA00023015"/>
    </source>
</evidence>
<protein>
    <recommendedName>
        <fullName evidence="9">Dof zinc finger protein</fullName>
    </recommendedName>
</protein>
<dbReference type="GO" id="GO:0008270">
    <property type="term" value="F:zinc ion binding"/>
    <property type="evidence" value="ECO:0007669"/>
    <property type="project" value="UniProtKB-KW"/>
</dbReference>
<feature type="compositionally biased region" description="Basic residues" evidence="10">
    <location>
        <begin position="122"/>
        <end position="131"/>
    </location>
</feature>
<keyword evidence="1 9" id="KW-0479">Metal-binding</keyword>
<dbReference type="PROSITE" id="PS01361">
    <property type="entry name" value="ZF_DOF_1"/>
    <property type="match status" value="1"/>
</dbReference>
<dbReference type="Pfam" id="PF02701">
    <property type="entry name" value="Zn_ribbon_Dof"/>
    <property type="match status" value="1"/>
</dbReference>
<evidence type="ECO:0000256" key="1">
    <source>
        <dbReference type="ARBA" id="ARBA00022723"/>
    </source>
</evidence>
<evidence type="ECO:0000256" key="5">
    <source>
        <dbReference type="ARBA" id="ARBA00023125"/>
    </source>
</evidence>
<sequence length="342" mass="36590">MVFSSVPVFLDPPNWHQQPTNQQHGGITENNSSQLPPPPPPPPCGGGAGSIRPGSMAERARLAQIPQPEAALKCPRCESTNTKFCYFNNYSLSQPRHFCKTCRRYWTRGGALRNVPVGGGCRRNKRSKGSRSKSPGTAERQSSSSCAISNSTNCTSGDHQNIVAHNLHLPQPPQLSFLHSLHNLNEYGSTTAVAGDGIGLNFMAASSGGGDTFVVGGGGRSILSSGVLGHDQQWRFNNHQLQQFPFLNVLETNSNPSGLYSFEGDQGVESSTAPSFMGGVNELRSKGLITQLATVKMEDGNNNLSKSVLGGVQGSDQQQYWGGNNAWTNLSSFTSSSTSHIL</sequence>
<keyword evidence="5 8" id="KW-0238">DNA-binding</keyword>
<reference evidence="12 13" key="1">
    <citation type="submission" date="2023-12" db="EMBL/GenBank/DDBJ databases">
        <title>A high-quality genome assembly for Dillenia turbinata (Dilleniales).</title>
        <authorList>
            <person name="Chanderbali A."/>
        </authorList>
    </citation>
    <scope>NUCLEOTIDE SEQUENCE [LARGE SCALE GENOMIC DNA]</scope>
    <source>
        <strain evidence="12">LSX21</strain>
        <tissue evidence="12">Leaf</tissue>
    </source>
</reference>
<organism evidence="12 13">
    <name type="scientific">Dillenia turbinata</name>
    <dbReference type="NCBI Taxonomy" id="194707"/>
    <lineage>
        <taxon>Eukaryota</taxon>
        <taxon>Viridiplantae</taxon>
        <taxon>Streptophyta</taxon>
        <taxon>Embryophyta</taxon>
        <taxon>Tracheophyta</taxon>
        <taxon>Spermatophyta</taxon>
        <taxon>Magnoliopsida</taxon>
        <taxon>eudicotyledons</taxon>
        <taxon>Gunneridae</taxon>
        <taxon>Pentapetalae</taxon>
        <taxon>Dilleniales</taxon>
        <taxon>Dilleniaceae</taxon>
        <taxon>Dillenia</taxon>
    </lineage>
</organism>
<dbReference type="GO" id="GO:0003700">
    <property type="term" value="F:DNA-binding transcription factor activity"/>
    <property type="evidence" value="ECO:0007669"/>
    <property type="project" value="UniProtKB-UniRule"/>
</dbReference>
<dbReference type="PANTHER" id="PTHR31992:SF351">
    <property type="entry name" value="DOF ZINC FINGER PROTEIN"/>
    <property type="match status" value="1"/>
</dbReference>
<evidence type="ECO:0000256" key="3">
    <source>
        <dbReference type="ARBA" id="ARBA00022833"/>
    </source>
</evidence>
<feature type="region of interest" description="Disordered" evidence="10">
    <location>
        <begin position="117"/>
        <end position="145"/>
    </location>
</feature>
<evidence type="ECO:0000256" key="7">
    <source>
        <dbReference type="ARBA" id="ARBA00023242"/>
    </source>
</evidence>
<evidence type="ECO:0000256" key="9">
    <source>
        <dbReference type="RuleBase" id="RU369094"/>
    </source>
</evidence>
<dbReference type="GO" id="GO:0003677">
    <property type="term" value="F:DNA binding"/>
    <property type="evidence" value="ECO:0007669"/>
    <property type="project" value="UniProtKB-UniRule"/>
</dbReference>
<dbReference type="GO" id="GO:0005634">
    <property type="term" value="C:nucleus"/>
    <property type="evidence" value="ECO:0007669"/>
    <property type="project" value="UniProtKB-SubCell"/>
</dbReference>
<evidence type="ECO:0000313" key="13">
    <source>
        <dbReference type="Proteomes" id="UP001370490"/>
    </source>
</evidence>
<dbReference type="PANTHER" id="PTHR31992">
    <property type="entry name" value="DOF ZINC FINGER PROTEIN DOF1.4-RELATED"/>
    <property type="match status" value="1"/>
</dbReference>
<evidence type="ECO:0000259" key="11">
    <source>
        <dbReference type="PROSITE" id="PS50884"/>
    </source>
</evidence>
<evidence type="ECO:0000256" key="10">
    <source>
        <dbReference type="SAM" id="MobiDB-lite"/>
    </source>
</evidence>
<comment type="subcellular location">
    <subcellularLocation>
        <location evidence="8 9">Nucleus</location>
    </subcellularLocation>
</comment>
<keyword evidence="7 8" id="KW-0539">Nucleus</keyword>
<name>A0AAN8VF98_9MAGN</name>
<feature type="compositionally biased region" description="Pro residues" evidence="10">
    <location>
        <begin position="35"/>
        <end position="44"/>
    </location>
</feature>
<gene>
    <name evidence="12" type="ORF">RJ641_036084</name>
</gene>
<dbReference type="InterPro" id="IPR045174">
    <property type="entry name" value="Dof"/>
</dbReference>
<accession>A0AAN8VF98</accession>
<keyword evidence="2 8" id="KW-0863">Zinc-finger</keyword>